<accession>A0A6J5QT21</accession>
<evidence type="ECO:0008006" key="3">
    <source>
        <dbReference type="Google" id="ProtNLM"/>
    </source>
</evidence>
<evidence type="ECO:0000313" key="2">
    <source>
        <dbReference type="EMBL" id="CAB4214490.1"/>
    </source>
</evidence>
<gene>
    <name evidence="1" type="ORF">UFOVP1102_24</name>
    <name evidence="2" type="ORF">UFOVP1463_49</name>
</gene>
<dbReference type="EMBL" id="LR797413">
    <property type="protein sequence ID" value="CAB4214490.1"/>
    <property type="molecule type" value="Genomic_DNA"/>
</dbReference>
<protein>
    <recommendedName>
        <fullName evidence="3">GIY-YIG domain-containing protein</fullName>
    </recommendedName>
</protein>
<sequence length="249" mass="28698">MNTYIGNKHQQGMASVVYWIHAENHNNISTQGYVGITNSPAMKRWKSHQSASRISSKVPNCRVLNNALRKYDSLIFEVVLVADTREYCERIEGLLRPKRGIGWNIATGGMQVDNMMGGIALRNKWIQYWIDNPIKAANRWWEAEQKLLKKQAIKLRKANAFKPFTKERKFSLHNKSGYTGVCWSPKYGKWRAQVGITPIVIGLGYFESQKQAHQTFLKADAIRLMWRQGNVERECAITQIKSLQSRRLS</sequence>
<name>A0A6J5QT21_9CAUD</name>
<organism evidence="1">
    <name type="scientific">uncultured Caudovirales phage</name>
    <dbReference type="NCBI Taxonomy" id="2100421"/>
    <lineage>
        <taxon>Viruses</taxon>
        <taxon>Duplodnaviria</taxon>
        <taxon>Heunggongvirae</taxon>
        <taxon>Uroviricota</taxon>
        <taxon>Caudoviricetes</taxon>
        <taxon>Peduoviridae</taxon>
        <taxon>Maltschvirus</taxon>
        <taxon>Maltschvirus maltsch</taxon>
    </lineage>
</organism>
<proteinExistence type="predicted"/>
<reference evidence="1" key="1">
    <citation type="submission" date="2020-05" db="EMBL/GenBank/DDBJ databases">
        <authorList>
            <person name="Chiriac C."/>
            <person name="Salcher M."/>
            <person name="Ghai R."/>
            <person name="Kavagutti S V."/>
        </authorList>
    </citation>
    <scope>NUCLEOTIDE SEQUENCE</scope>
</reference>
<dbReference type="SUPFAM" id="SSF54171">
    <property type="entry name" value="DNA-binding domain"/>
    <property type="match status" value="1"/>
</dbReference>
<dbReference type="EMBL" id="LR797053">
    <property type="protein sequence ID" value="CAB4183975.1"/>
    <property type="molecule type" value="Genomic_DNA"/>
</dbReference>
<evidence type="ECO:0000313" key="1">
    <source>
        <dbReference type="EMBL" id="CAB4183975.1"/>
    </source>
</evidence>
<dbReference type="InterPro" id="IPR016177">
    <property type="entry name" value="DNA-bd_dom_sf"/>
</dbReference>
<dbReference type="GO" id="GO:0003677">
    <property type="term" value="F:DNA binding"/>
    <property type="evidence" value="ECO:0007669"/>
    <property type="project" value="InterPro"/>
</dbReference>